<dbReference type="Proteomes" id="UP000237105">
    <property type="component" value="Unassembled WGS sequence"/>
</dbReference>
<comment type="caution">
    <text evidence="15">The sequence shown here is derived from an EMBL/GenBank/DDBJ whole genome shotgun (WGS) entry which is preliminary data.</text>
</comment>
<dbReference type="PANTHER" id="PTHR47982">
    <property type="entry name" value="PROLINE-RICH RECEPTOR-LIKE PROTEIN KINASE PERK4"/>
    <property type="match status" value="1"/>
</dbReference>
<keyword evidence="3" id="KW-1003">Cell membrane</keyword>
<feature type="region of interest" description="Disordered" evidence="14">
    <location>
        <begin position="79"/>
        <end position="130"/>
    </location>
</feature>
<keyword evidence="6" id="KW-0812">Transmembrane</keyword>
<keyword evidence="10" id="KW-1133">Transmembrane helix</keyword>
<evidence type="ECO:0000256" key="6">
    <source>
        <dbReference type="ARBA" id="ARBA00022692"/>
    </source>
</evidence>
<dbReference type="PANTHER" id="PTHR47982:SF49">
    <property type="entry name" value="INACTIVE PROTEIN KINASE SELMODRAFT_444075-LIKE"/>
    <property type="match status" value="1"/>
</dbReference>
<dbReference type="GO" id="GO:0005524">
    <property type="term" value="F:ATP binding"/>
    <property type="evidence" value="ECO:0007669"/>
    <property type="project" value="UniProtKB-KW"/>
</dbReference>
<keyword evidence="8" id="KW-0418">Kinase</keyword>
<comment type="subcellular location">
    <subcellularLocation>
        <location evidence="1">Cell membrane</location>
        <topology evidence="1">Single-pass membrane protein</topology>
    </subcellularLocation>
</comment>
<evidence type="ECO:0000256" key="14">
    <source>
        <dbReference type="SAM" id="MobiDB-lite"/>
    </source>
</evidence>
<keyword evidence="16" id="KW-1185">Reference proteome</keyword>
<evidence type="ECO:0000256" key="5">
    <source>
        <dbReference type="ARBA" id="ARBA00022679"/>
    </source>
</evidence>
<comment type="catalytic activity">
    <reaction evidence="12">
        <text>L-threonyl-[protein] + ATP = O-phospho-L-threonyl-[protein] + ADP + H(+)</text>
        <dbReference type="Rhea" id="RHEA:46608"/>
        <dbReference type="Rhea" id="RHEA-COMP:11060"/>
        <dbReference type="Rhea" id="RHEA-COMP:11605"/>
        <dbReference type="ChEBI" id="CHEBI:15378"/>
        <dbReference type="ChEBI" id="CHEBI:30013"/>
        <dbReference type="ChEBI" id="CHEBI:30616"/>
        <dbReference type="ChEBI" id="CHEBI:61977"/>
        <dbReference type="ChEBI" id="CHEBI:456216"/>
        <dbReference type="EC" id="2.7.11.1"/>
    </reaction>
</comment>
<evidence type="ECO:0000313" key="16">
    <source>
        <dbReference type="Proteomes" id="UP000237105"/>
    </source>
</evidence>
<gene>
    <name evidence="15" type="ORF">PanWU01x14_032670</name>
</gene>
<dbReference type="OrthoDB" id="1564807at2759"/>
<name>A0A2P5DTG4_PARAD</name>
<keyword evidence="5" id="KW-0808">Transferase</keyword>
<evidence type="ECO:0000256" key="8">
    <source>
        <dbReference type="ARBA" id="ARBA00022777"/>
    </source>
</evidence>
<evidence type="ECO:0000256" key="9">
    <source>
        <dbReference type="ARBA" id="ARBA00022840"/>
    </source>
</evidence>
<evidence type="ECO:0000256" key="4">
    <source>
        <dbReference type="ARBA" id="ARBA00022527"/>
    </source>
</evidence>
<keyword evidence="11" id="KW-0472">Membrane</keyword>
<keyword evidence="9" id="KW-0067">ATP-binding</keyword>
<comment type="catalytic activity">
    <reaction evidence="13">
        <text>L-seryl-[protein] + ATP = O-phospho-L-seryl-[protein] + ADP + H(+)</text>
        <dbReference type="Rhea" id="RHEA:17989"/>
        <dbReference type="Rhea" id="RHEA-COMP:9863"/>
        <dbReference type="Rhea" id="RHEA-COMP:11604"/>
        <dbReference type="ChEBI" id="CHEBI:15378"/>
        <dbReference type="ChEBI" id="CHEBI:29999"/>
        <dbReference type="ChEBI" id="CHEBI:30616"/>
        <dbReference type="ChEBI" id="CHEBI:83421"/>
        <dbReference type="ChEBI" id="CHEBI:456216"/>
        <dbReference type="EC" id="2.7.11.1"/>
    </reaction>
</comment>
<evidence type="ECO:0000256" key="1">
    <source>
        <dbReference type="ARBA" id="ARBA00004162"/>
    </source>
</evidence>
<dbReference type="GO" id="GO:0004674">
    <property type="term" value="F:protein serine/threonine kinase activity"/>
    <property type="evidence" value="ECO:0007669"/>
    <property type="project" value="UniProtKB-KW"/>
</dbReference>
<accession>A0A2P5DTG4</accession>
<reference evidence="16" key="1">
    <citation type="submission" date="2016-06" db="EMBL/GenBank/DDBJ databases">
        <title>Parallel loss of symbiosis genes in relatives of nitrogen-fixing non-legume Parasponia.</title>
        <authorList>
            <person name="Van Velzen R."/>
            <person name="Holmer R."/>
            <person name="Bu F."/>
            <person name="Rutten L."/>
            <person name="Van Zeijl A."/>
            <person name="Liu W."/>
            <person name="Santuari L."/>
            <person name="Cao Q."/>
            <person name="Sharma T."/>
            <person name="Shen D."/>
            <person name="Roswanjaya Y."/>
            <person name="Wardhani T."/>
            <person name="Kalhor M.S."/>
            <person name="Jansen J."/>
            <person name="Van den Hoogen J."/>
            <person name="Gungor B."/>
            <person name="Hartog M."/>
            <person name="Hontelez J."/>
            <person name="Verver J."/>
            <person name="Yang W.-C."/>
            <person name="Schijlen E."/>
            <person name="Repin R."/>
            <person name="Schilthuizen M."/>
            <person name="Schranz E."/>
            <person name="Heidstra R."/>
            <person name="Miyata K."/>
            <person name="Fedorova E."/>
            <person name="Kohlen W."/>
            <person name="Bisseling T."/>
            <person name="Smit S."/>
            <person name="Geurts R."/>
        </authorList>
    </citation>
    <scope>NUCLEOTIDE SEQUENCE [LARGE SCALE GENOMIC DNA]</scope>
    <source>
        <strain evidence="16">cv. WU1-14</strain>
    </source>
</reference>
<evidence type="ECO:0000256" key="7">
    <source>
        <dbReference type="ARBA" id="ARBA00022741"/>
    </source>
</evidence>
<dbReference type="AlphaFoldDB" id="A0A2P5DTG4"/>
<dbReference type="Gene3D" id="1.10.510.10">
    <property type="entry name" value="Transferase(Phosphotransferase) domain 1"/>
    <property type="match status" value="1"/>
</dbReference>
<evidence type="ECO:0000313" key="15">
    <source>
        <dbReference type="EMBL" id="PON76581.1"/>
    </source>
</evidence>
<evidence type="ECO:0000256" key="11">
    <source>
        <dbReference type="ARBA" id="ARBA00023136"/>
    </source>
</evidence>
<dbReference type="GO" id="GO:0005886">
    <property type="term" value="C:plasma membrane"/>
    <property type="evidence" value="ECO:0007669"/>
    <property type="project" value="UniProtKB-SubCell"/>
</dbReference>
<evidence type="ECO:0000256" key="10">
    <source>
        <dbReference type="ARBA" id="ARBA00022989"/>
    </source>
</evidence>
<keyword evidence="7" id="KW-0547">Nucleotide-binding</keyword>
<evidence type="ECO:0000256" key="3">
    <source>
        <dbReference type="ARBA" id="ARBA00022475"/>
    </source>
</evidence>
<sequence length="151" mass="16899">MKLQGSPLLESMKINEIMDPRLEGNYVKKEVECMMYAASLCISPHPEQRSRMSKVLKILEGDVLTVMACDYRGGPSLCLSQNTNSSQATDQRTMQRTMPSSNTLKPLKPSKQNETLSTAQGLNQPEPDVSQEYQAYLHSSLAKFVQSLKEN</sequence>
<organism evidence="15 16">
    <name type="scientific">Parasponia andersonii</name>
    <name type="common">Sponia andersonii</name>
    <dbReference type="NCBI Taxonomy" id="3476"/>
    <lineage>
        <taxon>Eukaryota</taxon>
        <taxon>Viridiplantae</taxon>
        <taxon>Streptophyta</taxon>
        <taxon>Embryophyta</taxon>
        <taxon>Tracheophyta</taxon>
        <taxon>Spermatophyta</taxon>
        <taxon>Magnoliopsida</taxon>
        <taxon>eudicotyledons</taxon>
        <taxon>Gunneridae</taxon>
        <taxon>Pentapetalae</taxon>
        <taxon>rosids</taxon>
        <taxon>fabids</taxon>
        <taxon>Rosales</taxon>
        <taxon>Cannabaceae</taxon>
        <taxon>Parasponia</taxon>
    </lineage>
</organism>
<dbReference type="EC" id="2.7.11.1" evidence="2"/>
<dbReference type="STRING" id="3476.A0A2P5DTG4"/>
<feature type="compositionally biased region" description="Polar residues" evidence="14">
    <location>
        <begin position="79"/>
        <end position="123"/>
    </location>
</feature>
<evidence type="ECO:0000256" key="12">
    <source>
        <dbReference type="ARBA" id="ARBA00047899"/>
    </source>
</evidence>
<dbReference type="EMBL" id="JXTB01000017">
    <property type="protein sequence ID" value="PON76581.1"/>
    <property type="molecule type" value="Genomic_DNA"/>
</dbReference>
<proteinExistence type="predicted"/>
<dbReference type="InterPro" id="IPR047117">
    <property type="entry name" value="PERK1-13-like"/>
</dbReference>
<keyword evidence="4" id="KW-0723">Serine/threonine-protein kinase</keyword>
<evidence type="ECO:0000256" key="13">
    <source>
        <dbReference type="ARBA" id="ARBA00048679"/>
    </source>
</evidence>
<evidence type="ECO:0000256" key="2">
    <source>
        <dbReference type="ARBA" id="ARBA00012513"/>
    </source>
</evidence>
<protein>
    <recommendedName>
        <fullName evidence="2">non-specific serine/threonine protein kinase</fullName>
        <ecNumber evidence="2">2.7.11.1</ecNumber>
    </recommendedName>
</protein>